<keyword evidence="3" id="KW-0067">ATP-binding</keyword>
<keyword evidence="6" id="KW-1185">Reference proteome</keyword>
<evidence type="ECO:0000259" key="4">
    <source>
        <dbReference type="SMART" id="SM00797"/>
    </source>
</evidence>
<dbReference type="PANTHER" id="PTHR43309:SF3">
    <property type="entry name" value="5-OXOPROLINASE SUBUNIT C"/>
    <property type="match status" value="1"/>
</dbReference>
<proteinExistence type="predicted"/>
<dbReference type="OrthoDB" id="9768696at2"/>
<dbReference type="Gene3D" id="2.40.100.10">
    <property type="entry name" value="Cyclophilin-like"/>
    <property type="match status" value="1"/>
</dbReference>
<evidence type="ECO:0000313" key="6">
    <source>
        <dbReference type="Proteomes" id="UP000238589"/>
    </source>
</evidence>
<dbReference type="NCBIfam" id="TIGR00724">
    <property type="entry name" value="urea_amlyse_rel"/>
    <property type="match status" value="1"/>
</dbReference>
<evidence type="ECO:0000256" key="2">
    <source>
        <dbReference type="ARBA" id="ARBA00022801"/>
    </source>
</evidence>
<dbReference type="InterPro" id="IPR003778">
    <property type="entry name" value="CT_A_B"/>
</dbReference>
<evidence type="ECO:0000256" key="1">
    <source>
        <dbReference type="ARBA" id="ARBA00022741"/>
    </source>
</evidence>
<dbReference type="SMART" id="SM00797">
    <property type="entry name" value="AHS2"/>
    <property type="match status" value="1"/>
</dbReference>
<evidence type="ECO:0000313" key="5">
    <source>
        <dbReference type="EMBL" id="PRD66779.1"/>
    </source>
</evidence>
<accession>A0A2S9K8I3</accession>
<dbReference type="RefSeq" id="WP_105746763.1">
    <property type="nucleotide sequence ID" value="NZ_PVLQ01000008.1"/>
</dbReference>
<dbReference type="InterPro" id="IPR052708">
    <property type="entry name" value="PxpC"/>
</dbReference>
<dbReference type="GO" id="GO:0005524">
    <property type="term" value="F:ATP binding"/>
    <property type="evidence" value="ECO:0007669"/>
    <property type="project" value="UniProtKB-KW"/>
</dbReference>
<feature type="domain" description="Carboxyltransferase" evidence="4">
    <location>
        <begin position="26"/>
        <end position="310"/>
    </location>
</feature>
<organism evidence="5 6">
    <name type="scientific">Malikia granosa</name>
    <dbReference type="NCBI Taxonomy" id="263067"/>
    <lineage>
        <taxon>Bacteria</taxon>
        <taxon>Pseudomonadati</taxon>
        <taxon>Pseudomonadota</taxon>
        <taxon>Betaproteobacteria</taxon>
        <taxon>Burkholderiales</taxon>
        <taxon>Comamonadaceae</taxon>
        <taxon>Malikia</taxon>
    </lineage>
</organism>
<name>A0A2S9K8I3_9BURK</name>
<dbReference type="PANTHER" id="PTHR43309">
    <property type="entry name" value="5-OXOPROLINASE SUBUNIT C"/>
    <property type="match status" value="1"/>
</dbReference>
<keyword evidence="1" id="KW-0547">Nucleotide-binding</keyword>
<dbReference type="SUPFAM" id="SSF50891">
    <property type="entry name" value="Cyclophilin-like"/>
    <property type="match status" value="1"/>
</dbReference>
<gene>
    <name evidence="5" type="ORF">C6P64_01155</name>
</gene>
<comment type="caution">
    <text evidence="5">The sequence shown here is derived from an EMBL/GenBank/DDBJ whole genome shotgun (WGS) entry which is preliminary data.</text>
</comment>
<dbReference type="EMBL" id="PVLQ01000008">
    <property type="protein sequence ID" value="PRD66779.1"/>
    <property type="molecule type" value="Genomic_DNA"/>
</dbReference>
<dbReference type="InterPro" id="IPR029000">
    <property type="entry name" value="Cyclophilin-like_dom_sf"/>
</dbReference>
<dbReference type="AlphaFoldDB" id="A0A2S9K8I3"/>
<dbReference type="Proteomes" id="UP000238589">
    <property type="component" value="Unassembled WGS sequence"/>
</dbReference>
<dbReference type="Pfam" id="PF02626">
    <property type="entry name" value="CT_A_B"/>
    <property type="match status" value="1"/>
</dbReference>
<reference evidence="5 6" key="1">
    <citation type="submission" date="2018-03" db="EMBL/GenBank/DDBJ databases">
        <title>Comparative genomics illustrates the genes involved in a hyperalkaliphilic mechanisms of Serpentinomonas isolated from highly-alkaline calcium-rich serpentinized springs.</title>
        <authorList>
            <person name="Suzuki S."/>
            <person name="Ishii S."/>
            <person name="Walworth N."/>
            <person name="Bird L."/>
            <person name="Kuenen J.G."/>
            <person name="Nealson K.H."/>
        </authorList>
    </citation>
    <scope>NUCLEOTIDE SEQUENCE [LARGE SCALE GENOMIC DNA]</scope>
    <source>
        <strain evidence="5 6">P1</strain>
    </source>
</reference>
<dbReference type="GO" id="GO:0016787">
    <property type="term" value="F:hydrolase activity"/>
    <property type="evidence" value="ECO:0007669"/>
    <property type="project" value="UniProtKB-KW"/>
</dbReference>
<keyword evidence="2" id="KW-0378">Hydrolase</keyword>
<evidence type="ECO:0000256" key="3">
    <source>
        <dbReference type="ARBA" id="ARBA00022840"/>
    </source>
</evidence>
<protein>
    <recommendedName>
        <fullName evidence="4">Carboxyltransferase domain-containing protein</fullName>
    </recommendedName>
</protein>
<sequence>MSGLIEVLQPGFGTTIQDRGRRGQRHVGLPQSGWLDGTLAEAANALVGNNGGEAVLELRGLGTELRVQAGPVRIALAGAIAAKWLRADGKPLTLPAWQSATLQAGDRLQLGAAESGCAYLAVAGGLRLPPQLGSRSSYWRAGLTGVLGRALRPGDQLPCSQWNSPDPKEWRSASPWSLPDGPIRVILGPQQDHFSPEAIATLLGQDWETTPEQDRMGMRLRGSALSHVDAAAADIVSDAVTPGAIQVPANGLPIVLLADSQTVGGYPKIATVIGADLPRLAHLKPGTRLRFQAVGLAEARLALQGQRSDWQHWLATREAFVPAGFIDLEALYGSNLVSGMLRAEP</sequence>